<dbReference type="NCBIfam" id="TIGR04183">
    <property type="entry name" value="Por_Secre_tail"/>
    <property type="match status" value="1"/>
</dbReference>
<dbReference type="EMBL" id="FRYK01000005">
    <property type="protein sequence ID" value="SHO74043.1"/>
    <property type="molecule type" value="Genomic_DNA"/>
</dbReference>
<organism evidence="3 4">
    <name type="scientific">Flavobacterium cucumis</name>
    <dbReference type="NCBI Taxonomy" id="416016"/>
    <lineage>
        <taxon>Bacteria</taxon>
        <taxon>Pseudomonadati</taxon>
        <taxon>Bacteroidota</taxon>
        <taxon>Flavobacteriia</taxon>
        <taxon>Flavobacteriales</taxon>
        <taxon>Flavobacteriaceae</taxon>
        <taxon>Flavobacterium</taxon>
    </lineage>
</organism>
<keyword evidence="1" id="KW-0732">Signal</keyword>
<dbReference type="InterPro" id="IPR026444">
    <property type="entry name" value="Secre_tail"/>
</dbReference>
<reference evidence="4" key="1">
    <citation type="submission" date="2016-12" db="EMBL/GenBank/DDBJ databases">
        <authorList>
            <person name="Varghese N."/>
            <person name="Submissions S."/>
        </authorList>
    </citation>
    <scope>NUCLEOTIDE SEQUENCE [LARGE SCALE GENOMIC DNA]</scope>
    <source>
        <strain evidence="4">DSM 18830</strain>
    </source>
</reference>
<dbReference type="AlphaFoldDB" id="A0A1M7ZYU7"/>
<evidence type="ECO:0000313" key="4">
    <source>
        <dbReference type="Proteomes" id="UP000184611"/>
    </source>
</evidence>
<proteinExistence type="predicted"/>
<feature type="domain" description="Secretion system C-terminal sorting" evidence="2">
    <location>
        <begin position="86"/>
        <end position="156"/>
    </location>
</feature>
<protein>
    <submittedName>
        <fullName evidence="3">Por secretion system C-terminal sorting domain-containing protein</fullName>
    </submittedName>
</protein>
<keyword evidence="4" id="KW-1185">Reference proteome</keyword>
<evidence type="ECO:0000256" key="1">
    <source>
        <dbReference type="ARBA" id="ARBA00022729"/>
    </source>
</evidence>
<evidence type="ECO:0000259" key="2">
    <source>
        <dbReference type="Pfam" id="PF18962"/>
    </source>
</evidence>
<sequence>MRTTLFFIFLLAFSDSFSQHLHHQMISAQGTTKKTVSGLVVQQTIGQQTTTGNHSDGIVVQQGFQQTFWNTHIAKNETAIVSVVSFPNPFVEGLNFQFSTSIDAPVSVMIFDVSGRLVFTNEQAVVGNLLTLDLSRLAAAEYLVQLRTSQFHLFTKILKI</sequence>
<accession>A0A1M7ZYU7</accession>
<dbReference type="Proteomes" id="UP000184611">
    <property type="component" value="Unassembled WGS sequence"/>
</dbReference>
<gene>
    <name evidence="3" type="ORF">SAMN05443547_2423</name>
</gene>
<dbReference type="Pfam" id="PF18962">
    <property type="entry name" value="Por_Secre_tail"/>
    <property type="match status" value="1"/>
</dbReference>
<name>A0A1M7ZYU7_9FLAO</name>
<dbReference type="STRING" id="416016.SAMN05443547_2423"/>
<evidence type="ECO:0000313" key="3">
    <source>
        <dbReference type="EMBL" id="SHO74043.1"/>
    </source>
</evidence>